<reference evidence="2 3" key="1">
    <citation type="submission" date="2017-05" db="EMBL/GenBank/DDBJ databases">
        <authorList>
            <person name="Varghese N."/>
            <person name="Submissions S."/>
        </authorList>
    </citation>
    <scope>NUCLEOTIDE SEQUENCE [LARGE SCALE GENOMIC DNA]</scope>
    <source>
        <strain evidence="2 3">DSM 27040</strain>
    </source>
</reference>
<feature type="domain" description="NADPH-dependent 7-cyano-7-deazaguanine reductase N-terminal" evidence="1">
    <location>
        <begin position="17"/>
        <end position="128"/>
    </location>
</feature>
<keyword evidence="3" id="KW-1185">Reference proteome</keyword>
<dbReference type="SUPFAM" id="SSF55620">
    <property type="entry name" value="Tetrahydrobiopterin biosynthesis enzymes-like"/>
    <property type="match status" value="1"/>
</dbReference>
<dbReference type="InterPro" id="IPR043133">
    <property type="entry name" value="GTP-CH-I_C/QueF"/>
</dbReference>
<accession>A0A521B8V2</accession>
<dbReference type="Proteomes" id="UP000319040">
    <property type="component" value="Unassembled WGS sequence"/>
</dbReference>
<organism evidence="2 3">
    <name type="scientific">Saccharicrinis carchari</name>
    <dbReference type="NCBI Taxonomy" id="1168039"/>
    <lineage>
        <taxon>Bacteria</taxon>
        <taxon>Pseudomonadati</taxon>
        <taxon>Bacteroidota</taxon>
        <taxon>Bacteroidia</taxon>
        <taxon>Marinilabiliales</taxon>
        <taxon>Marinilabiliaceae</taxon>
        <taxon>Saccharicrinis</taxon>
    </lineage>
</organism>
<dbReference type="EMBL" id="FXTB01000001">
    <property type="protein sequence ID" value="SMO43140.1"/>
    <property type="molecule type" value="Genomic_DNA"/>
</dbReference>
<dbReference type="InterPro" id="IPR029500">
    <property type="entry name" value="QueF"/>
</dbReference>
<protein>
    <submittedName>
        <fullName evidence="2">7-cyano-7-deazaguanine reductase</fullName>
    </submittedName>
</protein>
<dbReference type="Pfam" id="PF14819">
    <property type="entry name" value="QueF_N"/>
    <property type="match status" value="1"/>
</dbReference>
<dbReference type="GO" id="GO:0008616">
    <property type="term" value="P:tRNA queuosine(34) biosynthetic process"/>
    <property type="evidence" value="ECO:0007669"/>
    <property type="project" value="InterPro"/>
</dbReference>
<dbReference type="InterPro" id="IPR029139">
    <property type="entry name" value="QueF_N"/>
</dbReference>
<dbReference type="Gene3D" id="3.30.1130.10">
    <property type="match status" value="2"/>
</dbReference>
<gene>
    <name evidence="2" type="ORF">SAMN06265379_101776</name>
</gene>
<dbReference type="PANTHER" id="PTHR34354:SF1">
    <property type="entry name" value="NADPH-DEPENDENT 7-CYANO-7-DEAZAGUANINE REDUCTASE"/>
    <property type="match status" value="1"/>
</dbReference>
<dbReference type="AlphaFoldDB" id="A0A521B8V2"/>
<dbReference type="RefSeq" id="WP_142532109.1">
    <property type="nucleotide sequence ID" value="NZ_FXTB01000001.1"/>
</dbReference>
<dbReference type="Pfam" id="PF14489">
    <property type="entry name" value="QueF"/>
    <property type="match status" value="1"/>
</dbReference>
<evidence type="ECO:0000259" key="1">
    <source>
        <dbReference type="Pfam" id="PF14819"/>
    </source>
</evidence>
<dbReference type="PANTHER" id="PTHR34354">
    <property type="entry name" value="NADPH-DEPENDENT 7-CYANO-7-DEAZAGUANINE REDUCTASE"/>
    <property type="match status" value="1"/>
</dbReference>
<dbReference type="OrthoDB" id="9795077at2"/>
<sequence>MNSIESKVLGKQISHPRAYAPEILVAVPRKLNRQQYHISEQAIPFVGVDAWHAYELGFLTKKGLPVTGILKIVYVCNSQFLVESKSLKLYLNSFNMGRYGDNKKEGITQVLQTIKSDLSQLMQTEIELSFHTEYARHTYDFNDYVLLEDEPEADQIIFDTFKENEKLLISHKASETNELKVATNLLRSNCKITHQPDWGSAFIHIKSQHKINRMALLKYLVSIRDENHFHEEICEMLYKRLLDRFEPEALMVACLYTRRGGIDICPVRANKATYLPQNIIQAKLLTRQAFRQ</sequence>
<dbReference type="GO" id="GO:0033739">
    <property type="term" value="F:preQ1 synthase activity"/>
    <property type="evidence" value="ECO:0007669"/>
    <property type="project" value="InterPro"/>
</dbReference>
<evidence type="ECO:0000313" key="2">
    <source>
        <dbReference type="EMBL" id="SMO43140.1"/>
    </source>
</evidence>
<name>A0A521B8V2_SACCC</name>
<dbReference type="InterPro" id="IPR050084">
    <property type="entry name" value="NADPH_dep_7-cyano-7-deazaG_red"/>
</dbReference>
<evidence type="ECO:0000313" key="3">
    <source>
        <dbReference type="Proteomes" id="UP000319040"/>
    </source>
</evidence>
<proteinExistence type="predicted"/>